<reference evidence="2" key="1">
    <citation type="journal article" date="2023" name="Mol. Phylogenet. Evol.">
        <title>Genome-scale phylogeny and comparative genomics of the fungal order Sordariales.</title>
        <authorList>
            <person name="Hensen N."/>
            <person name="Bonometti L."/>
            <person name="Westerberg I."/>
            <person name="Brannstrom I.O."/>
            <person name="Guillou S."/>
            <person name="Cros-Aarteil S."/>
            <person name="Calhoun S."/>
            <person name="Haridas S."/>
            <person name="Kuo A."/>
            <person name="Mondo S."/>
            <person name="Pangilinan J."/>
            <person name="Riley R."/>
            <person name="LaButti K."/>
            <person name="Andreopoulos B."/>
            <person name="Lipzen A."/>
            <person name="Chen C."/>
            <person name="Yan M."/>
            <person name="Daum C."/>
            <person name="Ng V."/>
            <person name="Clum A."/>
            <person name="Steindorff A."/>
            <person name="Ohm R.A."/>
            <person name="Martin F."/>
            <person name="Silar P."/>
            <person name="Natvig D.O."/>
            <person name="Lalanne C."/>
            <person name="Gautier V."/>
            <person name="Ament-Velasquez S.L."/>
            <person name="Kruys A."/>
            <person name="Hutchinson M.I."/>
            <person name="Powell A.J."/>
            <person name="Barry K."/>
            <person name="Miller A.N."/>
            <person name="Grigoriev I.V."/>
            <person name="Debuchy R."/>
            <person name="Gladieux P."/>
            <person name="Hiltunen Thoren M."/>
            <person name="Johannesson H."/>
        </authorList>
    </citation>
    <scope>NUCLEOTIDE SEQUENCE</scope>
    <source>
        <strain evidence="2">PSN324</strain>
    </source>
</reference>
<proteinExistence type="predicted"/>
<evidence type="ECO:0008006" key="4">
    <source>
        <dbReference type="Google" id="ProtNLM"/>
    </source>
</evidence>
<dbReference type="PANTHER" id="PTHR11909">
    <property type="entry name" value="CASEIN KINASE-RELATED"/>
    <property type="match status" value="1"/>
</dbReference>
<comment type="caution">
    <text evidence="2">The sequence shown here is derived from an EMBL/GenBank/DDBJ whole genome shotgun (WGS) entry which is preliminary data.</text>
</comment>
<dbReference type="InterPro" id="IPR011009">
    <property type="entry name" value="Kinase-like_dom_sf"/>
</dbReference>
<evidence type="ECO:0000313" key="2">
    <source>
        <dbReference type="EMBL" id="KAK4461259.1"/>
    </source>
</evidence>
<sequence>MQGVLSLGGTIRYASINNHNGRPDEKEKKIKEMKESLSGEALCNGFLPREFATYIDYTWSLGFHDRPDYSYLRGLLRRLFHAKGFKHDNVFDRTEKRFYEIQSKVNSTVPLSQKKLRKQATPTPLTQKRPQRRAAQHQKNPQRGLRR</sequence>
<gene>
    <name evidence="2" type="ORF">QBC42DRAFT_330267</name>
</gene>
<name>A0AAV9HMM5_9PEZI</name>
<evidence type="ECO:0000313" key="3">
    <source>
        <dbReference type="Proteomes" id="UP001321749"/>
    </source>
</evidence>
<keyword evidence="3" id="KW-1185">Reference proteome</keyword>
<evidence type="ECO:0000256" key="1">
    <source>
        <dbReference type="SAM" id="MobiDB-lite"/>
    </source>
</evidence>
<dbReference type="Proteomes" id="UP001321749">
    <property type="component" value="Unassembled WGS sequence"/>
</dbReference>
<dbReference type="EMBL" id="MU864994">
    <property type="protein sequence ID" value="KAK4461259.1"/>
    <property type="molecule type" value="Genomic_DNA"/>
</dbReference>
<protein>
    <recommendedName>
        <fullName evidence="4">LAGLIDADG endonuclease</fullName>
    </recommendedName>
</protein>
<reference evidence="2" key="2">
    <citation type="submission" date="2023-06" db="EMBL/GenBank/DDBJ databases">
        <authorList>
            <consortium name="Lawrence Berkeley National Laboratory"/>
            <person name="Mondo S.J."/>
            <person name="Hensen N."/>
            <person name="Bonometti L."/>
            <person name="Westerberg I."/>
            <person name="Brannstrom I.O."/>
            <person name="Guillou S."/>
            <person name="Cros-Aarteil S."/>
            <person name="Calhoun S."/>
            <person name="Haridas S."/>
            <person name="Kuo A."/>
            <person name="Pangilinan J."/>
            <person name="Riley R."/>
            <person name="Labutti K."/>
            <person name="Andreopoulos B."/>
            <person name="Lipzen A."/>
            <person name="Chen C."/>
            <person name="Yanf M."/>
            <person name="Daum C."/>
            <person name="Ng V."/>
            <person name="Clum A."/>
            <person name="Steindorff A."/>
            <person name="Ohm R."/>
            <person name="Martin F."/>
            <person name="Silar P."/>
            <person name="Natvig D."/>
            <person name="Lalanne C."/>
            <person name="Gautier V."/>
            <person name="Ament-Velasquez S.L."/>
            <person name="Kruys A."/>
            <person name="Hutchinson M.I."/>
            <person name="Powell A.J."/>
            <person name="Barry K."/>
            <person name="Miller A.N."/>
            <person name="Grigoriev I.V."/>
            <person name="Debuchy R."/>
            <person name="Gladieux P."/>
            <person name="Thoren M.H."/>
            <person name="Johannesson H."/>
        </authorList>
    </citation>
    <scope>NUCLEOTIDE SEQUENCE</scope>
    <source>
        <strain evidence="2">PSN324</strain>
    </source>
</reference>
<dbReference type="InterPro" id="IPR050235">
    <property type="entry name" value="CK1_Ser-Thr_kinase"/>
</dbReference>
<dbReference type="SUPFAM" id="SSF56112">
    <property type="entry name" value="Protein kinase-like (PK-like)"/>
    <property type="match status" value="1"/>
</dbReference>
<organism evidence="2 3">
    <name type="scientific">Cladorrhinum samala</name>
    <dbReference type="NCBI Taxonomy" id="585594"/>
    <lineage>
        <taxon>Eukaryota</taxon>
        <taxon>Fungi</taxon>
        <taxon>Dikarya</taxon>
        <taxon>Ascomycota</taxon>
        <taxon>Pezizomycotina</taxon>
        <taxon>Sordariomycetes</taxon>
        <taxon>Sordariomycetidae</taxon>
        <taxon>Sordariales</taxon>
        <taxon>Podosporaceae</taxon>
        <taxon>Cladorrhinum</taxon>
    </lineage>
</organism>
<accession>A0AAV9HMM5</accession>
<dbReference type="AlphaFoldDB" id="A0AAV9HMM5"/>
<dbReference type="Gene3D" id="1.10.510.10">
    <property type="entry name" value="Transferase(Phosphotransferase) domain 1"/>
    <property type="match status" value="1"/>
</dbReference>
<feature type="region of interest" description="Disordered" evidence="1">
    <location>
        <begin position="110"/>
        <end position="147"/>
    </location>
</feature>